<evidence type="ECO:0000259" key="11">
    <source>
        <dbReference type="PROSITE" id="PS50893"/>
    </source>
</evidence>
<dbReference type="STRING" id="599839.J4I3M4"/>
<feature type="domain" description="ABC transporter" evidence="11">
    <location>
        <begin position="401"/>
        <end position="638"/>
    </location>
</feature>
<evidence type="ECO:0000256" key="7">
    <source>
        <dbReference type="ARBA" id="ARBA00022989"/>
    </source>
</evidence>
<dbReference type="RefSeq" id="XP_012185980.1">
    <property type="nucleotide sequence ID" value="XM_012330590.1"/>
</dbReference>
<dbReference type="Pfam" id="PF00664">
    <property type="entry name" value="ABC_membrane"/>
    <property type="match status" value="1"/>
</dbReference>
<evidence type="ECO:0000256" key="3">
    <source>
        <dbReference type="ARBA" id="ARBA00022692"/>
    </source>
</evidence>
<keyword evidence="6" id="KW-0067">ATP-binding</keyword>
<dbReference type="PROSITE" id="PS50929">
    <property type="entry name" value="ABC_TM1F"/>
    <property type="match status" value="1"/>
</dbReference>
<dbReference type="InterPro" id="IPR036640">
    <property type="entry name" value="ABC1_TM_sf"/>
</dbReference>
<evidence type="ECO:0000256" key="5">
    <source>
        <dbReference type="ARBA" id="ARBA00022741"/>
    </source>
</evidence>
<feature type="transmembrane region" description="Helical" evidence="10">
    <location>
        <begin position="310"/>
        <end position="331"/>
    </location>
</feature>
<dbReference type="GO" id="GO:0005524">
    <property type="term" value="F:ATP binding"/>
    <property type="evidence" value="ECO:0007669"/>
    <property type="project" value="UniProtKB-KW"/>
</dbReference>
<dbReference type="PANTHER" id="PTHR24223:SF356">
    <property type="entry name" value="ATP-BINDING CASSETTE TRANSPORTER ABC4"/>
    <property type="match status" value="1"/>
</dbReference>
<evidence type="ECO:0000256" key="2">
    <source>
        <dbReference type="ARBA" id="ARBA00022448"/>
    </source>
</evidence>
<organism evidence="13 14">
    <name type="scientific">Fibroporia radiculosa</name>
    <dbReference type="NCBI Taxonomy" id="599839"/>
    <lineage>
        <taxon>Eukaryota</taxon>
        <taxon>Fungi</taxon>
        <taxon>Dikarya</taxon>
        <taxon>Basidiomycota</taxon>
        <taxon>Agaricomycotina</taxon>
        <taxon>Agaricomycetes</taxon>
        <taxon>Polyporales</taxon>
        <taxon>Fibroporiaceae</taxon>
        <taxon>Fibroporia</taxon>
    </lineage>
</organism>
<dbReference type="HOGENOM" id="CLU_000604_27_9_1"/>
<dbReference type="Gene3D" id="1.20.1560.10">
    <property type="entry name" value="ABC transporter type 1, transmembrane domain"/>
    <property type="match status" value="1"/>
</dbReference>
<keyword evidence="2" id="KW-0813">Transport</keyword>
<dbReference type="PANTHER" id="PTHR24223">
    <property type="entry name" value="ATP-BINDING CASSETTE SUB-FAMILY C"/>
    <property type="match status" value="1"/>
</dbReference>
<sequence length="662" mass="73144">MSSWPAPSRNFALEHDRKLAAEVADEREALEKAEMDIQEDKQEEETKKAAGKLVVAEEIAVGHVGWPAMKLYLASWGGEHRILYWAAFMSILTITEFTDNVQVWYLGYWAKQYERSDASQVNTFLYIGFYAIIILLAALTYGGFALIHTAGMQRASRQIHKELITSVLGTTLRWLDKTPTSRILTRCTQDIDSIDTTVGDYTGNVMQMVMAMLLKLTAVVAMSPIFVIPGAFLATAGAWMGQIYMKAQLSVKRERSNARAPVLGLFGAAFTGLISIRAYGAQDFFRRESFKRIDKYTRTSMTFFNLSRWIAVRIDLLGAMFSSSLAAYLVYGGASASDTGFTLNMAVGFSSYILYVVKIYNFLEVAGNSLERVKQYIEIEQEPKPTEIGVPPAYWPASGDLKVEKLSARYSPDGPQVLNDISFEVKSGERVGIVGRTGSGKSSLTLALLRCILTEGKVYYDGIPTDSINLDALRSHVTIIPQVPELLSGTLRQNLDPFEQYDDVVLNDALRSAGLFALQTDTDEDKITLDTHISSGGSNLSVGQRQILALARAIVRQSKLLILDEATSAIDYATDTVIQESLRKELDRGVTVLTIAHRLQTIMDADKIMVLDAGRIVEFGKPDMLLKDEKSPFRALVDESGDKEKLYAMAAGSSGSTNADSR</sequence>
<dbReference type="InParanoid" id="J4I3M4"/>
<evidence type="ECO:0000313" key="13">
    <source>
        <dbReference type="EMBL" id="CCM06697.1"/>
    </source>
</evidence>
<dbReference type="OrthoDB" id="6500128at2759"/>
<feature type="domain" description="ABC transmembrane type-1" evidence="12">
    <location>
        <begin position="101"/>
        <end position="356"/>
    </location>
</feature>
<evidence type="ECO:0000259" key="12">
    <source>
        <dbReference type="PROSITE" id="PS50929"/>
    </source>
</evidence>
<dbReference type="SMART" id="SM00382">
    <property type="entry name" value="AAA"/>
    <property type="match status" value="1"/>
</dbReference>
<dbReference type="CDD" id="cd03244">
    <property type="entry name" value="ABCC_MRP_domain2"/>
    <property type="match status" value="1"/>
</dbReference>
<dbReference type="InterPro" id="IPR027417">
    <property type="entry name" value="P-loop_NTPase"/>
</dbReference>
<dbReference type="GO" id="GO:0016020">
    <property type="term" value="C:membrane"/>
    <property type="evidence" value="ECO:0007669"/>
    <property type="project" value="UniProtKB-SubCell"/>
</dbReference>
<dbReference type="AlphaFoldDB" id="J4I3M4"/>
<accession>J4I3M4</accession>
<keyword evidence="14" id="KW-1185">Reference proteome</keyword>
<dbReference type="InterPro" id="IPR003593">
    <property type="entry name" value="AAA+_ATPase"/>
</dbReference>
<feature type="transmembrane region" description="Helical" evidence="10">
    <location>
        <begin position="216"/>
        <end position="240"/>
    </location>
</feature>
<evidence type="ECO:0000256" key="8">
    <source>
        <dbReference type="ARBA" id="ARBA00023136"/>
    </source>
</evidence>
<dbReference type="InterPro" id="IPR050173">
    <property type="entry name" value="ABC_transporter_C-like"/>
</dbReference>
<feature type="transmembrane region" description="Helical" evidence="10">
    <location>
        <begin position="343"/>
        <end position="363"/>
    </location>
</feature>
<dbReference type="Proteomes" id="UP000006352">
    <property type="component" value="Unassembled WGS sequence"/>
</dbReference>
<keyword evidence="5" id="KW-0547">Nucleotide-binding</keyword>
<evidence type="ECO:0000313" key="14">
    <source>
        <dbReference type="Proteomes" id="UP000006352"/>
    </source>
</evidence>
<reference evidence="13 14" key="1">
    <citation type="journal article" date="2012" name="Appl. Environ. Microbiol.">
        <title>Short-read sequencing for genomic analysis of the brown rot fungus Fibroporia radiculosa.</title>
        <authorList>
            <person name="Tang J.D."/>
            <person name="Perkins A.D."/>
            <person name="Sonstegard T.S."/>
            <person name="Schroeder S.G."/>
            <person name="Burgess S.C."/>
            <person name="Diehl S.V."/>
        </authorList>
    </citation>
    <scope>NUCLEOTIDE SEQUENCE [LARGE SCALE GENOMIC DNA]</scope>
    <source>
        <strain evidence="13 14">TFFH 294</strain>
    </source>
</reference>
<evidence type="ECO:0008006" key="15">
    <source>
        <dbReference type="Google" id="ProtNLM"/>
    </source>
</evidence>
<dbReference type="InterPro" id="IPR003439">
    <property type="entry name" value="ABC_transporter-like_ATP-bd"/>
</dbReference>
<dbReference type="FunCoup" id="J4I3M4">
    <property type="interactions" value="84"/>
</dbReference>
<feature type="transmembrane region" description="Helical" evidence="10">
    <location>
        <begin position="82"/>
        <end position="105"/>
    </location>
</feature>
<dbReference type="Pfam" id="PF00005">
    <property type="entry name" value="ABC_tran"/>
    <property type="match status" value="1"/>
</dbReference>
<dbReference type="GO" id="GO:0140359">
    <property type="term" value="F:ABC-type transporter activity"/>
    <property type="evidence" value="ECO:0007669"/>
    <property type="project" value="InterPro"/>
</dbReference>
<dbReference type="GeneID" id="24101597"/>
<dbReference type="PROSITE" id="PS50893">
    <property type="entry name" value="ABC_TRANSPORTER_2"/>
    <property type="match status" value="1"/>
</dbReference>
<feature type="transmembrane region" description="Helical" evidence="10">
    <location>
        <begin position="125"/>
        <end position="147"/>
    </location>
</feature>
<dbReference type="GO" id="GO:0016887">
    <property type="term" value="F:ATP hydrolysis activity"/>
    <property type="evidence" value="ECO:0007669"/>
    <property type="project" value="InterPro"/>
</dbReference>
<feature type="transmembrane region" description="Helical" evidence="10">
    <location>
        <begin position="260"/>
        <end position="280"/>
    </location>
</feature>
<gene>
    <name evidence="13" type="ORF">FIBRA_08984</name>
</gene>
<evidence type="ECO:0000256" key="10">
    <source>
        <dbReference type="SAM" id="Phobius"/>
    </source>
</evidence>
<dbReference type="EMBL" id="HE797454">
    <property type="protein sequence ID" value="CCM06697.1"/>
    <property type="molecule type" value="Genomic_DNA"/>
</dbReference>
<keyword evidence="3 10" id="KW-0812">Transmembrane</keyword>
<protein>
    <recommendedName>
        <fullName evidence="15">ABC transporter domain-containing protein</fullName>
    </recommendedName>
</protein>
<dbReference type="InterPro" id="IPR011527">
    <property type="entry name" value="ABC1_TM_dom"/>
</dbReference>
<dbReference type="SUPFAM" id="SSF90123">
    <property type="entry name" value="ABC transporter transmembrane region"/>
    <property type="match status" value="1"/>
</dbReference>
<keyword evidence="8 10" id="KW-0472">Membrane</keyword>
<keyword evidence="9" id="KW-0175">Coiled coil</keyword>
<evidence type="ECO:0000256" key="4">
    <source>
        <dbReference type="ARBA" id="ARBA00022737"/>
    </source>
</evidence>
<feature type="coiled-coil region" evidence="9">
    <location>
        <begin position="20"/>
        <end position="50"/>
    </location>
</feature>
<evidence type="ECO:0000256" key="9">
    <source>
        <dbReference type="SAM" id="Coils"/>
    </source>
</evidence>
<dbReference type="FunFam" id="1.20.1560.10:FF:000013">
    <property type="entry name" value="ABC transporter C family member 2"/>
    <property type="match status" value="1"/>
</dbReference>
<keyword evidence="7 10" id="KW-1133">Transmembrane helix</keyword>
<evidence type="ECO:0000256" key="6">
    <source>
        <dbReference type="ARBA" id="ARBA00022840"/>
    </source>
</evidence>
<comment type="subcellular location">
    <subcellularLocation>
        <location evidence="1">Membrane</location>
        <topology evidence="1">Multi-pass membrane protein</topology>
    </subcellularLocation>
</comment>
<dbReference type="CDD" id="cd18604">
    <property type="entry name" value="ABC_6TM_VMR1_D2_like"/>
    <property type="match status" value="1"/>
</dbReference>
<dbReference type="Gene3D" id="3.40.50.300">
    <property type="entry name" value="P-loop containing nucleotide triphosphate hydrolases"/>
    <property type="match status" value="1"/>
</dbReference>
<dbReference type="SUPFAM" id="SSF52540">
    <property type="entry name" value="P-loop containing nucleoside triphosphate hydrolases"/>
    <property type="match status" value="1"/>
</dbReference>
<proteinExistence type="predicted"/>
<keyword evidence="4" id="KW-0677">Repeat</keyword>
<evidence type="ECO:0000256" key="1">
    <source>
        <dbReference type="ARBA" id="ARBA00004141"/>
    </source>
</evidence>
<dbReference type="FunFam" id="3.40.50.300:FF:000838">
    <property type="entry name" value="ABC multidrug transporter (Eurofung)"/>
    <property type="match status" value="1"/>
</dbReference>
<name>J4I3M4_9APHY</name>